<dbReference type="RefSeq" id="WP_007079528.1">
    <property type="nucleotide sequence ID" value="NZ_CM001024.1"/>
</dbReference>
<dbReference type="OrthoDB" id="3748104at2"/>
<proteinExistence type="predicted"/>
<evidence type="ECO:0000256" key="1">
    <source>
        <dbReference type="SAM" id="MobiDB-lite"/>
    </source>
</evidence>
<dbReference type="HOGENOM" id="CLU_1387732_0_0_11"/>
<feature type="signal peptide" evidence="2">
    <location>
        <begin position="1"/>
        <end position="26"/>
    </location>
</feature>
<dbReference type="PROSITE" id="PS51257">
    <property type="entry name" value="PROKAR_LIPOPROTEIN"/>
    <property type="match status" value="1"/>
</dbReference>
<keyword evidence="2" id="KW-0732">Signal</keyword>
<protein>
    <recommendedName>
        <fullName evidence="5">PsbP C-terminal domain-containing protein</fullName>
    </recommendedName>
</protein>
<accession>E2SF80</accession>
<feature type="chain" id="PRO_5003163977" description="PsbP C-terminal domain-containing protein" evidence="2">
    <location>
        <begin position="27"/>
        <end position="196"/>
    </location>
</feature>
<evidence type="ECO:0000313" key="3">
    <source>
        <dbReference type="EMBL" id="EFQ82165.1"/>
    </source>
</evidence>
<feature type="region of interest" description="Disordered" evidence="1">
    <location>
        <begin position="25"/>
        <end position="58"/>
    </location>
</feature>
<keyword evidence="4" id="KW-1185">Reference proteome</keyword>
<evidence type="ECO:0000256" key="2">
    <source>
        <dbReference type="SAM" id="SignalP"/>
    </source>
</evidence>
<dbReference type="eggNOG" id="ENOG5033GEW">
    <property type="taxonomic scope" value="Bacteria"/>
</dbReference>
<dbReference type="STRING" id="585531.HMPREF0063_12689"/>
<dbReference type="Proteomes" id="UP000003111">
    <property type="component" value="Unassembled WGS sequence"/>
</dbReference>
<sequence length="196" mass="20415">MHRTRLALVAPLLLIGLLVGCGSDEADDDGEDRPAATATVSADADGPTVDAGTVGTDDFSFTPPDGWRDAAGEVPGFAPEVLFVEPTQGPFATNVNVIRSTGALDLSADEVVSQGFAELESVGFTGMAEGDPYEVDGETASVITATAATGTSVSRQYLVTHAGARYIITFSFGVDVPDDERVETAESLLATWRWAD</sequence>
<organism evidence="3 4">
    <name type="scientific">Aeromicrobium marinum DSM 15272</name>
    <dbReference type="NCBI Taxonomy" id="585531"/>
    <lineage>
        <taxon>Bacteria</taxon>
        <taxon>Bacillati</taxon>
        <taxon>Actinomycetota</taxon>
        <taxon>Actinomycetes</taxon>
        <taxon>Propionibacteriales</taxon>
        <taxon>Nocardioidaceae</taxon>
        <taxon>Aeromicrobium</taxon>
    </lineage>
</organism>
<evidence type="ECO:0008006" key="5">
    <source>
        <dbReference type="Google" id="ProtNLM"/>
    </source>
</evidence>
<comment type="caution">
    <text evidence="3">The sequence shown here is derived from an EMBL/GenBank/DDBJ whole genome shotgun (WGS) entry which is preliminary data.</text>
</comment>
<dbReference type="EMBL" id="ACLF03000011">
    <property type="protein sequence ID" value="EFQ82165.1"/>
    <property type="molecule type" value="Genomic_DNA"/>
</dbReference>
<reference evidence="3" key="1">
    <citation type="submission" date="2010-08" db="EMBL/GenBank/DDBJ databases">
        <authorList>
            <person name="Muzny D."/>
            <person name="Qin X."/>
            <person name="Buhay C."/>
            <person name="Dugan-Rocha S."/>
            <person name="Ding Y."/>
            <person name="Chen G."/>
            <person name="Hawes A."/>
            <person name="Holder M."/>
            <person name="Jhangiani S."/>
            <person name="Johnson A."/>
            <person name="Khan Z."/>
            <person name="Li Z."/>
            <person name="Liu W."/>
            <person name="Liu X."/>
            <person name="Perez L."/>
            <person name="Shen H."/>
            <person name="Wang Q."/>
            <person name="Watt J."/>
            <person name="Xi L."/>
            <person name="Xin Y."/>
            <person name="Zhou J."/>
            <person name="Deng J."/>
            <person name="Jiang H."/>
            <person name="Liu Y."/>
            <person name="Qu J."/>
            <person name="Song X.-Z."/>
            <person name="Zhang L."/>
            <person name="Villasana D."/>
            <person name="Johnson A."/>
            <person name="Liu J."/>
            <person name="Liyanage D."/>
            <person name="Lorensuhewa L."/>
            <person name="Robinson T."/>
            <person name="Song A."/>
            <person name="Song B.-B."/>
            <person name="Dinh H."/>
            <person name="Thornton R."/>
            <person name="Coyle M."/>
            <person name="Francisco L."/>
            <person name="Jackson L."/>
            <person name="Javaid M."/>
            <person name="Korchina V."/>
            <person name="Kovar C."/>
            <person name="Mata R."/>
            <person name="Mathew T."/>
            <person name="Ngo R."/>
            <person name="Nguyen L."/>
            <person name="Nguyen N."/>
            <person name="Okwuonu G."/>
            <person name="Ongeri F."/>
            <person name="Pham C."/>
            <person name="Simmons D."/>
            <person name="Wilczek-Boney K."/>
            <person name="Hale W."/>
            <person name="Jakkamsetti A."/>
            <person name="Pham P."/>
            <person name="Ruth R."/>
            <person name="San Lucas F."/>
            <person name="Warren J."/>
            <person name="Zhang J."/>
            <person name="Zhao Z."/>
            <person name="Zhou C."/>
            <person name="Zhu D."/>
            <person name="Lee S."/>
            <person name="Bess C."/>
            <person name="Blankenburg K."/>
            <person name="Forbes L."/>
            <person name="Fu Q."/>
            <person name="Gubbala S."/>
            <person name="Hirani K."/>
            <person name="Jayaseelan J.C."/>
            <person name="Lara F."/>
            <person name="Munidasa M."/>
            <person name="Palculict T."/>
            <person name="Patil S."/>
            <person name="Pu L.-L."/>
            <person name="Saada N."/>
            <person name="Tang L."/>
            <person name="Weissenberger G."/>
            <person name="Zhu Y."/>
            <person name="Hemphill L."/>
            <person name="Shang Y."/>
            <person name="Youmans B."/>
            <person name="Ayvaz T."/>
            <person name="Ross M."/>
            <person name="Santibanez J."/>
            <person name="Aqrawi P."/>
            <person name="Gross S."/>
            <person name="Joshi V."/>
            <person name="Fowler G."/>
            <person name="Nazareth L."/>
            <person name="Reid J."/>
            <person name="Worley K."/>
            <person name="Petrosino J."/>
            <person name="Highlander S."/>
            <person name="Gibbs R."/>
        </authorList>
    </citation>
    <scope>NUCLEOTIDE SEQUENCE [LARGE SCALE GENOMIC DNA]</scope>
    <source>
        <strain evidence="3">DSM 15272</strain>
    </source>
</reference>
<dbReference type="Gene3D" id="3.40.1000.10">
    <property type="entry name" value="Mog1/PsbP, alpha/beta/alpha sandwich"/>
    <property type="match status" value="1"/>
</dbReference>
<dbReference type="AlphaFoldDB" id="E2SF80"/>
<evidence type="ECO:0000313" key="4">
    <source>
        <dbReference type="Proteomes" id="UP000003111"/>
    </source>
</evidence>
<name>E2SF80_9ACTN</name>
<gene>
    <name evidence="3" type="ORF">HMPREF0063_12689</name>
</gene>